<gene>
    <name evidence="3" type="ORF">HLV39_15475</name>
</gene>
<feature type="domain" description="SbsA Ig-like" evidence="2">
    <location>
        <begin position="31"/>
        <end position="114"/>
    </location>
</feature>
<keyword evidence="1" id="KW-0732">Signal</keyword>
<dbReference type="InterPro" id="IPR014755">
    <property type="entry name" value="Cu-Rt/internalin_Ig-like"/>
</dbReference>
<dbReference type="EMBL" id="JABEVQ010000009">
    <property type="protein sequence ID" value="NWN92893.1"/>
    <property type="molecule type" value="Genomic_DNA"/>
</dbReference>
<dbReference type="Gene3D" id="2.60.40.1220">
    <property type="match status" value="1"/>
</dbReference>
<accession>A0A851HV64</accession>
<evidence type="ECO:0000256" key="1">
    <source>
        <dbReference type="ARBA" id="ARBA00022729"/>
    </source>
</evidence>
<feature type="domain" description="SbsA Ig-like" evidence="2">
    <location>
        <begin position="500"/>
        <end position="612"/>
    </location>
</feature>
<dbReference type="InterPro" id="IPR032812">
    <property type="entry name" value="SbsA_Ig"/>
</dbReference>
<organism evidence="3 4">
    <name type="scientific">Marinobacter adhaerens</name>
    <dbReference type="NCBI Taxonomy" id="1033846"/>
    <lineage>
        <taxon>Bacteria</taxon>
        <taxon>Pseudomonadati</taxon>
        <taxon>Pseudomonadota</taxon>
        <taxon>Gammaproteobacteria</taxon>
        <taxon>Pseudomonadales</taxon>
        <taxon>Marinobacteraceae</taxon>
        <taxon>Marinobacter</taxon>
    </lineage>
</organism>
<dbReference type="Pfam" id="PF13205">
    <property type="entry name" value="Big_5"/>
    <property type="match status" value="2"/>
</dbReference>
<name>A0A851HV64_9GAMM</name>
<evidence type="ECO:0000313" key="3">
    <source>
        <dbReference type="EMBL" id="NWN92893.1"/>
    </source>
</evidence>
<dbReference type="AlphaFoldDB" id="A0A851HV64"/>
<evidence type="ECO:0000313" key="4">
    <source>
        <dbReference type="Proteomes" id="UP000536442"/>
    </source>
</evidence>
<evidence type="ECO:0000259" key="2">
    <source>
        <dbReference type="Pfam" id="PF13205"/>
    </source>
</evidence>
<reference evidence="3 4" key="1">
    <citation type="submission" date="2020-03" db="EMBL/GenBank/DDBJ databases">
        <title>Metagenomic, metatranscriptomic, and metabolomic analyses revealed the key microbes and metabolic features during the fermentation of ganjang, Korean traditional soy sauce.</title>
        <authorList>
            <person name="Chun B.H."/>
            <person name="Jeon C.O."/>
        </authorList>
    </citation>
    <scope>NUCLEOTIDE SEQUENCE [LARGE SCALE GENOMIC DNA]</scope>
    <source>
        <strain evidence="3 4">KG14</strain>
    </source>
</reference>
<protein>
    <submittedName>
        <fullName evidence="3">Ig-like domain-containing protein</fullName>
    </submittedName>
</protein>
<comment type="caution">
    <text evidence="3">The sequence shown here is derived from an EMBL/GenBank/DDBJ whole genome shotgun (WGS) entry which is preliminary data.</text>
</comment>
<dbReference type="PROSITE" id="PS51257">
    <property type="entry name" value="PROKAR_LIPOPROTEIN"/>
    <property type="match status" value="1"/>
</dbReference>
<sequence>MRQFKLLALVPAMFLAACGGDDKQVVEQKATPGSVIYSYPADGQADVSPAADIVLRFSSAITEAEGELQSKINLESGGNNIDFRVEKIDGGKSLKLTTEGAFNTGADYSITFNEPLLAEGGRVIDTPNSVGEPGVQFQTRGSFSGIASDVNTQDDFKIAWSAPSLNNQGAEYFEAMDFSTFRIAMTQPIHPEWQKLGGSIELLGENGEPVHATVLVKGNRITVDPCVETADICGSKQDTLNAGETYTLKLSNLASLTKDPENEDERFERSFSITPKDTGSTVVLQQSAVDSNQGMITSTLNGQAINSVTLNSVLQGEAGPSQQGGDLFAELAPNSPDMDTDDVLLRIPKGSVLTSTSLDVLVGGKVPVTVATADGEPVGPLQTTGDIKVTMLSDATGYMRSNPYTDELDAPRHLTLFMDVSMNTEEAQPNAALSQDLMSVQLRGIAEVIDGILTIDAVGMVEPGLLGQEFTDSTIAFHLEADTNVDSALDAEDIWKRERDTTPPKLVSWMPGDKENAIPKTRQSIQRPGDPVILFFDEPLDPDSIAEGVSLLADGSPLKVGDGLNADLDGTALTLNPEGGLKPGVQYKVSAPGLTDLAGNSYASTGDDLSFSLDGERDGAADAPPLALTTYPGYPCETTHDAIELKLEGGTHGQCWDAAPNGEAGDVLPLSEMPADRPITVVFSQPMNLDSIQSGKDGTFIVEKVDADKNRIETEHDDGFVSGRLEKNNQRIRFYPDEPWEEDEFYRYTMKVNRSSEESKPDDSCKEPYGSICGTNDLPLKTDLLEGLSGGGEGDNSMIIYFKGVPSQDSVFTALRNLPVRDTNADFQIDCESNDDPDCLEPFSHTYLDPSVATEADQASGWLPSANSTKLRVKNNEATFITELTKLDARVGCETDKNCPKDKFIYQTYALNTEVVGPGIWTDPETGEEQEGILVNLYPTQLATSSINTYVKLLGNQVQVPTNTQIIRMRYSEDPDCKDQSDDCPRNRLIPGAIVTGDEGQPVFKTKAELMLDAPDMEITADGEHDLYATTFHFDLVGDVTFFDDGRMQIEQRNKNVVNINVEAKPLGLPIKLPLEILPGGTYLNFISNPVKDLPAQYQEQVAQ</sequence>
<keyword evidence="4" id="KW-1185">Reference proteome</keyword>
<dbReference type="Proteomes" id="UP000536442">
    <property type="component" value="Unassembled WGS sequence"/>
</dbReference>
<proteinExistence type="predicted"/>